<protein>
    <submittedName>
        <fullName evidence="1">Uncharacterized protein</fullName>
    </submittedName>
</protein>
<evidence type="ECO:0000313" key="2">
    <source>
        <dbReference type="Proteomes" id="UP000441399"/>
    </source>
</evidence>
<reference evidence="1 2" key="1">
    <citation type="submission" date="2019-11" db="EMBL/GenBank/DDBJ databases">
        <authorList>
            <person name="Holert J."/>
        </authorList>
    </citation>
    <scope>NUCLEOTIDE SEQUENCE [LARGE SCALE GENOMIC DNA]</scope>
    <source>
        <strain evidence="1">SB11_3</strain>
    </source>
</reference>
<name>A0A5S9Q7U3_9GAMM</name>
<dbReference type="EMBL" id="CACSIO010000022">
    <property type="protein sequence ID" value="CAA0113998.1"/>
    <property type="molecule type" value="Genomic_DNA"/>
</dbReference>
<organism evidence="1 2">
    <name type="scientific">BD1-7 clade bacterium</name>
    <dbReference type="NCBI Taxonomy" id="2029982"/>
    <lineage>
        <taxon>Bacteria</taxon>
        <taxon>Pseudomonadati</taxon>
        <taxon>Pseudomonadota</taxon>
        <taxon>Gammaproteobacteria</taxon>
        <taxon>Cellvibrionales</taxon>
        <taxon>Spongiibacteraceae</taxon>
        <taxon>BD1-7 clade</taxon>
    </lineage>
</organism>
<evidence type="ECO:0000313" key="1">
    <source>
        <dbReference type="EMBL" id="CAA0113998.1"/>
    </source>
</evidence>
<dbReference type="AlphaFoldDB" id="A0A5S9Q7U3"/>
<proteinExistence type="predicted"/>
<sequence length="86" mass="10336">MWFILLVVLAFLIPYNTGAIIHLYNSERYTIRQRRNWLFKILFLPFYGAYQYNKQRDHETMMQDSVEAASQVLTDVKSEALDDIWD</sequence>
<gene>
    <name evidence="1" type="ORF">OPDIPICF_04776</name>
</gene>
<keyword evidence="2" id="KW-1185">Reference proteome</keyword>
<accession>A0A5S9Q7U3</accession>
<dbReference type="Proteomes" id="UP000441399">
    <property type="component" value="Unassembled WGS sequence"/>
</dbReference>